<dbReference type="PROSITE" id="PS00627">
    <property type="entry name" value="GHMP_KINASES_ATP"/>
    <property type="match status" value="1"/>
</dbReference>
<dbReference type="Pfam" id="PF00288">
    <property type="entry name" value="GHMP_kinases_N"/>
    <property type="match status" value="1"/>
</dbReference>
<reference evidence="16 17" key="1">
    <citation type="submission" date="2021-01" db="EMBL/GenBank/DDBJ databases">
        <title>Sequencing the genomes of 1000 actinobacteria strains.</title>
        <authorList>
            <person name="Klenk H.-P."/>
        </authorList>
    </citation>
    <scope>NUCLEOTIDE SEQUENCE [LARGE SCALE GENOMIC DNA]</scope>
    <source>
        <strain evidence="16 17">DSM 18662</strain>
    </source>
</reference>
<keyword evidence="13" id="KW-0963">Cytoplasm</keyword>
<keyword evidence="7 13" id="KW-0791">Threonine biosynthesis</keyword>
<organism evidence="16 17">
    <name type="scientific">Microlunatus panaciterrae</name>
    <dbReference type="NCBI Taxonomy" id="400768"/>
    <lineage>
        <taxon>Bacteria</taxon>
        <taxon>Bacillati</taxon>
        <taxon>Actinomycetota</taxon>
        <taxon>Actinomycetes</taxon>
        <taxon>Propionibacteriales</taxon>
        <taxon>Propionibacteriaceae</taxon>
        <taxon>Microlunatus</taxon>
    </lineage>
</organism>
<keyword evidence="17" id="KW-1185">Reference proteome</keyword>
<dbReference type="InterPro" id="IPR020568">
    <property type="entry name" value="Ribosomal_Su5_D2-typ_SF"/>
</dbReference>
<dbReference type="Gene3D" id="3.30.70.890">
    <property type="entry name" value="GHMP kinase, C-terminal domain"/>
    <property type="match status" value="1"/>
</dbReference>
<feature type="domain" description="GHMP kinase N-terminal" evidence="14">
    <location>
        <begin position="79"/>
        <end position="155"/>
    </location>
</feature>
<evidence type="ECO:0000256" key="7">
    <source>
        <dbReference type="ARBA" id="ARBA00022697"/>
    </source>
</evidence>
<dbReference type="SUPFAM" id="SSF54211">
    <property type="entry name" value="Ribosomal protein S5 domain 2-like"/>
    <property type="match status" value="1"/>
</dbReference>
<evidence type="ECO:0000259" key="15">
    <source>
        <dbReference type="Pfam" id="PF08544"/>
    </source>
</evidence>
<sequence length="310" mass="31535">MPASGYGAPGQLQVGASVTVEVPATSANLGPGFDSFGLALDWQDAVRLEVTERGFSADVAGQGADEVPRDERHLVIASALRAFQVLGVTVPGLHLSCRNSIPHGRGLGSSSAAIVSGLVAALALAGRGLDRGWLLQLADEIEGHPDNVAAAIYGGFVVAYPAEGGIQVAEGTVLDGIEMLVLVPDTPVPTMAARGLLPAQVSHQDASANAGRAALLVQALAGNPELLFAATEDRLHQSYRASAMPESYELLTSLRNKGFAAVISGAGPSVLVFGLPAELHRAAALAPPAFVARQLGVGAGARVVGAWPPG</sequence>
<dbReference type="Pfam" id="PF08544">
    <property type="entry name" value="GHMP_kinases_C"/>
    <property type="match status" value="1"/>
</dbReference>
<evidence type="ECO:0000256" key="5">
    <source>
        <dbReference type="ARBA" id="ARBA00022605"/>
    </source>
</evidence>
<comment type="catalytic activity">
    <reaction evidence="11 13">
        <text>L-homoserine + ATP = O-phospho-L-homoserine + ADP + H(+)</text>
        <dbReference type="Rhea" id="RHEA:13985"/>
        <dbReference type="ChEBI" id="CHEBI:15378"/>
        <dbReference type="ChEBI" id="CHEBI:30616"/>
        <dbReference type="ChEBI" id="CHEBI:57476"/>
        <dbReference type="ChEBI" id="CHEBI:57590"/>
        <dbReference type="ChEBI" id="CHEBI:456216"/>
        <dbReference type="EC" id="2.7.1.39"/>
    </reaction>
</comment>
<proteinExistence type="inferred from homology"/>
<keyword evidence="8 13" id="KW-0547">Nucleotide-binding</keyword>
<dbReference type="InterPro" id="IPR014721">
    <property type="entry name" value="Ribsml_uS5_D2-typ_fold_subgr"/>
</dbReference>
<dbReference type="RefSeq" id="WP_204916100.1">
    <property type="nucleotide sequence ID" value="NZ_BAAAQP010000003.1"/>
</dbReference>
<evidence type="ECO:0000256" key="4">
    <source>
        <dbReference type="ARBA" id="ARBA00017858"/>
    </source>
</evidence>
<evidence type="ECO:0000256" key="6">
    <source>
        <dbReference type="ARBA" id="ARBA00022679"/>
    </source>
</evidence>
<dbReference type="NCBIfam" id="TIGR00191">
    <property type="entry name" value="thrB"/>
    <property type="match status" value="1"/>
</dbReference>
<evidence type="ECO:0000256" key="2">
    <source>
        <dbReference type="ARBA" id="ARBA00007370"/>
    </source>
</evidence>
<keyword evidence="5 13" id="KW-0028">Amino-acid biosynthesis</keyword>
<dbReference type="PANTHER" id="PTHR20861:SF1">
    <property type="entry name" value="HOMOSERINE KINASE"/>
    <property type="match status" value="1"/>
</dbReference>
<keyword evidence="10 13" id="KW-0067">ATP-binding</keyword>
<dbReference type="EC" id="2.7.1.39" evidence="3 13"/>
<gene>
    <name evidence="13" type="primary">thrB</name>
    <name evidence="16" type="ORF">JOE57_000329</name>
</gene>
<feature type="domain" description="GHMP kinase C-terminal" evidence="15">
    <location>
        <begin position="223"/>
        <end position="274"/>
    </location>
</feature>
<dbReference type="PIRSF" id="PIRSF000676">
    <property type="entry name" value="Homoser_kin"/>
    <property type="match status" value="1"/>
</dbReference>
<comment type="similarity">
    <text evidence="2 13">Belongs to the GHMP kinase family. Homoserine kinase subfamily.</text>
</comment>
<comment type="pathway">
    <text evidence="1 13">Amino-acid biosynthesis; L-threonine biosynthesis; L-threonine from L-aspartate: step 4/5.</text>
</comment>
<dbReference type="PRINTS" id="PR00958">
    <property type="entry name" value="HOMSERKINASE"/>
</dbReference>
<evidence type="ECO:0000256" key="11">
    <source>
        <dbReference type="ARBA" id="ARBA00049375"/>
    </source>
</evidence>
<dbReference type="InterPro" id="IPR000870">
    <property type="entry name" value="Homoserine_kinase"/>
</dbReference>
<evidence type="ECO:0000256" key="12">
    <source>
        <dbReference type="ARBA" id="ARBA00049954"/>
    </source>
</evidence>
<evidence type="ECO:0000256" key="10">
    <source>
        <dbReference type="ARBA" id="ARBA00022840"/>
    </source>
</evidence>
<name>A0ABS2RF89_9ACTN</name>
<dbReference type="SUPFAM" id="SSF55060">
    <property type="entry name" value="GHMP Kinase, C-terminal domain"/>
    <property type="match status" value="1"/>
</dbReference>
<evidence type="ECO:0000259" key="14">
    <source>
        <dbReference type="Pfam" id="PF00288"/>
    </source>
</evidence>
<protein>
    <recommendedName>
        <fullName evidence="4 13">Homoserine kinase</fullName>
        <shortName evidence="13">HK</shortName>
        <shortName evidence="13">HSK</shortName>
        <ecNumber evidence="3 13">2.7.1.39</ecNumber>
    </recommendedName>
</protein>
<comment type="function">
    <text evidence="12 13">Catalyzes the ATP-dependent phosphorylation of L-homoserine to L-homoserine phosphate.</text>
</comment>
<keyword evidence="6 13" id="KW-0808">Transferase</keyword>
<dbReference type="InterPro" id="IPR036554">
    <property type="entry name" value="GHMP_kinase_C_sf"/>
</dbReference>
<dbReference type="InterPro" id="IPR006203">
    <property type="entry name" value="GHMP_knse_ATP-bd_CS"/>
</dbReference>
<dbReference type="Proteomes" id="UP000704762">
    <property type="component" value="Unassembled WGS sequence"/>
</dbReference>
<dbReference type="GO" id="GO:0004413">
    <property type="term" value="F:homoserine kinase activity"/>
    <property type="evidence" value="ECO:0007669"/>
    <property type="project" value="UniProtKB-EC"/>
</dbReference>
<evidence type="ECO:0000256" key="13">
    <source>
        <dbReference type="HAMAP-Rule" id="MF_00384"/>
    </source>
</evidence>
<comment type="subcellular location">
    <subcellularLocation>
        <location evidence="13">Cytoplasm</location>
    </subcellularLocation>
</comment>
<dbReference type="PANTHER" id="PTHR20861">
    <property type="entry name" value="HOMOSERINE/4-DIPHOSPHOCYTIDYL-2-C-METHYL-D-ERYTHRITOL KINASE"/>
    <property type="match status" value="1"/>
</dbReference>
<feature type="binding site" evidence="13">
    <location>
        <begin position="102"/>
        <end position="112"/>
    </location>
    <ligand>
        <name>ATP</name>
        <dbReference type="ChEBI" id="CHEBI:30616"/>
    </ligand>
</feature>
<evidence type="ECO:0000256" key="1">
    <source>
        <dbReference type="ARBA" id="ARBA00005015"/>
    </source>
</evidence>
<dbReference type="HAMAP" id="MF_00384">
    <property type="entry name" value="Homoser_kinase"/>
    <property type="match status" value="1"/>
</dbReference>
<evidence type="ECO:0000256" key="9">
    <source>
        <dbReference type="ARBA" id="ARBA00022777"/>
    </source>
</evidence>
<evidence type="ECO:0000256" key="8">
    <source>
        <dbReference type="ARBA" id="ARBA00022741"/>
    </source>
</evidence>
<dbReference type="InterPro" id="IPR006204">
    <property type="entry name" value="GHMP_kinase_N_dom"/>
</dbReference>
<evidence type="ECO:0000313" key="17">
    <source>
        <dbReference type="Proteomes" id="UP000704762"/>
    </source>
</evidence>
<dbReference type="Gene3D" id="3.30.230.10">
    <property type="match status" value="1"/>
</dbReference>
<dbReference type="InterPro" id="IPR013750">
    <property type="entry name" value="GHMP_kinase_C_dom"/>
</dbReference>
<evidence type="ECO:0000313" key="16">
    <source>
        <dbReference type="EMBL" id="MBM7797408.1"/>
    </source>
</evidence>
<keyword evidence="9 13" id="KW-0418">Kinase</keyword>
<comment type="caution">
    <text evidence="16">The sequence shown here is derived from an EMBL/GenBank/DDBJ whole genome shotgun (WGS) entry which is preliminary data.</text>
</comment>
<evidence type="ECO:0000256" key="3">
    <source>
        <dbReference type="ARBA" id="ARBA00012078"/>
    </source>
</evidence>
<accession>A0ABS2RF89</accession>
<dbReference type="EMBL" id="JAFBCF010000001">
    <property type="protein sequence ID" value="MBM7797408.1"/>
    <property type="molecule type" value="Genomic_DNA"/>
</dbReference>